<dbReference type="Proteomes" id="UP001375539">
    <property type="component" value="Unassembled WGS sequence"/>
</dbReference>
<gene>
    <name evidence="1" type="ORF">WKI58_10935</name>
</gene>
<proteinExistence type="predicted"/>
<organism evidence="1 2">
    <name type="scientific">Streptomyces pratisoli</name>
    <dbReference type="NCBI Taxonomy" id="3139917"/>
    <lineage>
        <taxon>Bacteria</taxon>
        <taxon>Bacillati</taxon>
        <taxon>Actinomycetota</taxon>
        <taxon>Actinomycetes</taxon>
        <taxon>Kitasatosporales</taxon>
        <taxon>Streptomycetaceae</taxon>
        <taxon>Streptomyces</taxon>
    </lineage>
</organism>
<sequence>MIAAAAQFVPVPGDVPANVRSMEALVHEAAARGARLVVFPELAVTGYELGLLTTDPGLWTAHDDPRLSGLREACRATSTAAVVNCAAPSPGGARPTIASLVLGPDGELLTRYDKRHLHGAEHDLFAAGTADGRFALDGVRFALAVCYDNRFPEVAGRAAADGCEVYVASSALDVGNDSFETVYPVRARDNGMHVVLGNLMGHSTEAGECAGNSAVWGPDGALVATAGTAAPGLAVAELPARHRA</sequence>
<protein>
    <submittedName>
        <fullName evidence="1">Carbon-nitrogen hydrolase family protein</fullName>
    </submittedName>
</protein>
<keyword evidence="2" id="KW-1185">Reference proteome</keyword>
<accession>A0ACC6QFC7</accession>
<reference evidence="1" key="1">
    <citation type="submission" date="2024-03" db="EMBL/GenBank/DDBJ databases">
        <title>Novel Streptomyces species of biotechnological and ecological value are a feature of Machair soil.</title>
        <authorList>
            <person name="Prole J.R."/>
            <person name="Goodfellow M."/>
            <person name="Allenby N."/>
            <person name="Ward A.C."/>
        </authorList>
    </citation>
    <scope>NUCLEOTIDE SEQUENCE</scope>
    <source>
        <strain evidence="1">MS1.AVA.4</strain>
    </source>
</reference>
<dbReference type="EMBL" id="JBBKAI010000002">
    <property type="protein sequence ID" value="MEJ8657036.1"/>
    <property type="molecule type" value="Genomic_DNA"/>
</dbReference>
<name>A0ACC6QFC7_9ACTN</name>
<evidence type="ECO:0000313" key="2">
    <source>
        <dbReference type="Proteomes" id="UP001375539"/>
    </source>
</evidence>
<keyword evidence="1" id="KW-0378">Hydrolase</keyword>
<evidence type="ECO:0000313" key="1">
    <source>
        <dbReference type="EMBL" id="MEJ8657036.1"/>
    </source>
</evidence>
<comment type="caution">
    <text evidence="1">The sequence shown here is derived from an EMBL/GenBank/DDBJ whole genome shotgun (WGS) entry which is preliminary data.</text>
</comment>